<dbReference type="AlphaFoldDB" id="A0A4C1VS11"/>
<protein>
    <submittedName>
        <fullName evidence="2">Uncharacterized protein</fullName>
    </submittedName>
</protein>
<evidence type="ECO:0000313" key="2">
    <source>
        <dbReference type="EMBL" id="GBP41888.1"/>
    </source>
</evidence>
<gene>
    <name evidence="2" type="ORF">EVAR_86858_1</name>
</gene>
<sequence length="123" mass="13447">MAAFLVKDFLASKPPPERRNSQPSLPTGRYANGTMNDPASIACGGVHITLSTPATTSSSKPPRSLTSLFLHLSFRDTPHILRGARVSTASILLLFYFCHSQLSLSYMSVGIRTPLWIAKRTSR</sequence>
<accession>A0A4C1VS11</accession>
<evidence type="ECO:0000256" key="1">
    <source>
        <dbReference type="SAM" id="MobiDB-lite"/>
    </source>
</evidence>
<organism evidence="2 3">
    <name type="scientific">Eumeta variegata</name>
    <name type="common">Bagworm moth</name>
    <name type="synonym">Eumeta japonica</name>
    <dbReference type="NCBI Taxonomy" id="151549"/>
    <lineage>
        <taxon>Eukaryota</taxon>
        <taxon>Metazoa</taxon>
        <taxon>Ecdysozoa</taxon>
        <taxon>Arthropoda</taxon>
        <taxon>Hexapoda</taxon>
        <taxon>Insecta</taxon>
        <taxon>Pterygota</taxon>
        <taxon>Neoptera</taxon>
        <taxon>Endopterygota</taxon>
        <taxon>Lepidoptera</taxon>
        <taxon>Glossata</taxon>
        <taxon>Ditrysia</taxon>
        <taxon>Tineoidea</taxon>
        <taxon>Psychidae</taxon>
        <taxon>Oiketicinae</taxon>
        <taxon>Eumeta</taxon>
    </lineage>
</organism>
<feature type="region of interest" description="Disordered" evidence="1">
    <location>
        <begin position="12"/>
        <end position="32"/>
    </location>
</feature>
<dbReference type="EMBL" id="BGZK01000407">
    <property type="protein sequence ID" value="GBP41888.1"/>
    <property type="molecule type" value="Genomic_DNA"/>
</dbReference>
<evidence type="ECO:0000313" key="3">
    <source>
        <dbReference type="Proteomes" id="UP000299102"/>
    </source>
</evidence>
<name>A0A4C1VS11_EUMVA</name>
<proteinExistence type="predicted"/>
<reference evidence="2 3" key="1">
    <citation type="journal article" date="2019" name="Commun. Biol.">
        <title>The bagworm genome reveals a unique fibroin gene that provides high tensile strength.</title>
        <authorList>
            <person name="Kono N."/>
            <person name="Nakamura H."/>
            <person name="Ohtoshi R."/>
            <person name="Tomita M."/>
            <person name="Numata K."/>
            <person name="Arakawa K."/>
        </authorList>
    </citation>
    <scope>NUCLEOTIDE SEQUENCE [LARGE SCALE GENOMIC DNA]</scope>
</reference>
<comment type="caution">
    <text evidence="2">The sequence shown here is derived from an EMBL/GenBank/DDBJ whole genome shotgun (WGS) entry which is preliminary data.</text>
</comment>
<dbReference type="Proteomes" id="UP000299102">
    <property type="component" value="Unassembled WGS sequence"/>
</dbReference>
<keyword evidence="3" id="KW-1185">Reference proteome</keyword>